<dbReference type="AlphaFoldDB" id="A0A1H7Q5N5"/>
<name>A0A1H7Q5N5_9GAMM</name>
<evidence type="ECO:0000256" key="6">
    <source>
        <dbReference type="ARBA" id="ARBA00023244"/>
    </source>
</evidence>
<comment type="catalytic activity">
    <reaction evidence="7 8">
        <text>4 porphobilinogen + H2O = hydroxymethylbilane + 4 NH4(+)</text>
        <dbReference type="Rhea" id="RHEA:13185"/>
        <dbReference type="ChEBI" id="CHEBI:15377"/>
        <dbReference type="ChEBI" id="CHEBI:28938"/>
        <dbReference type="ChEBI" id="CHEBI:57845"/>
        <dbReference type="ChEBI" id="CHEBI:58126"/>
        <dbReference type="EC" id="2.5.1.61"/>
    </reaction>
</comment>
<dbReference type="RefSeq" id="WP_090254970.1">
    <property type="nucleotide sequence ID" value="NZ_FOAA01000016.1"/>
</dbReference>
<dbReference type="InterPro" id="IPR022417">
    <property type="entry name" value="Porphobilin_deaminase_N"/>
</dbReference>
<dbReference type="Pfam" id="PF01379">
    <property type="entry name" value="Porphobil_deam"/>
    <property type="match status" value="1"/>
</dbReference>
<protein>
    <recommendedName>
        <fullName evidence="8">Porphobilinogen deaminase</fullName>
        <shortName evidence="8">PBG</shortName>
        <ecNumber evidence="8">2.5.1.61</ecNumber>
    </recommendedName>
    <alternativeName>
        <fullName evidence="8">Hydroxymethylbilane synthase</fullName>
        <shortName evidence="8">HMBS</shortName>
    </alternativeName>
    <alternativeName>
        <fullName evidence="8">Pre-uroporphyrinogen synthase</fullName>
    </alternativeName>
</protein>
<dbReference type="EMBL" id="FOAA01000016">
    <property type="protein sequence ID" value="SEL43471.1"/>
    <property type="molecule type" value="Genomic_DNA"/>
</dbReference>
<dbReference type="PANTHER" id="PTHR11557:SF0">
    <property type="entry name" value="PORPHOBILINOGEN DEAMINASE"/>
    <property type="match status" value="1"/>
</dbReference>
<sequence>MPKTELKIATRKSPLALWQAEEVSRRVRALFPDVQVTLVKMSTQGDRILDTPLAKVGGKGLFVKELETGLLEGDADIAVHSLKDVPMELPEGLELPIILDREDPHDAFVSNHYTSLEELPEGARVGTSSLRRQSQLRARFPSFQVLDLRGNVNTRLAKLDNGDYDAILLASAGLKRLGFGERITRVLSADESLPAIGQGAIGIECRCNDPEVMELIGPLNDPDTHVRVTAERAFNYRLNGGCQVPIGGYAELRDDGTLHMRGLVGEPDGSLVYRASLEGPREKAAELGVALAEQLLHEGAGRILKDLGLNPAELSKSQNPMS</sequence>
<dbReference type="FunFam" id="3.30.160.40:FF:000002">
    <property type="entry name" value="Porphobilinogen deaminase"/>
    <property type="match status" value="1"/>
</dbReference>
<dbReference type="SUPFAM" id="SSF53850">
    <property type="entry name" value="Periplasmic binding protein-like II"/>
    <property type="match status" value="1"/>
</dbReference>
<dbReference type="SUPFAM" id="SSF54782">
    <property type="entry name" value="Porphobilinogen deaminase (hydroxymethylbilane synthase), C-terminal domain"/>
    <property type="match status" value="1"/>
</dbReference>
<evidence type="ECO:0000256" key="8">
    <source>
        <dbReference type="HAMAP-Rule" id="MF_00260"/>
    </source>
</evidence>
<dbReference type="Pfam" id="PF03900">
    <property type="entry name" value="Porphobil_deamC"/>
    <property type="match status" value="1"/>
</dbReference>
<dbReference type="PANTHER" id="PTHR11557">
    <property type="entry name" value="PORPHOBILINOGEN DEAMINASE"/>
    <property type="match status" value="1"/>
</dbReference>
<evidence type="ECO:0000313" key="11">
    <source>
        <dbReference type="EMBL" id="SEL43471.1"/>
    </source>
</evidence>
<dbReference type="InterPro" id="IPR000860">
    <property type="entry name" value="HemC"/>
</dbReference>
<dbReference type="GO" id="GO:0005737">
    <property type="term" value="C:cytoplasm"/>
    <property type="evidence" value="ECO:0007669"/>
    <property type="project" value="UniProtKB-UniRule"/>
</dbReference>
<comment type="function">
    <text evidence="1 8">Tetrapolymerization of the monopyrrole PBG into the hydroxymethylbilane pre-uroporphyrinogen in several discrete steps.</text>
</comment>
<dbReference type="EC" id="2.5.1.61" evidence="8"/>
<organism evidence="11 12">
    <name type="scientific">Ectothiorhodospira marina</name>
    <dbReference type="NCBI Taxonomy" id="1396821"/>
    <lineage>
        <taxon>Bacteria</taxon>
        <taxon>Pseudomonadati</taxon>
        <taxon>Pseudomonadota</taxon>
        <taxon>Gammaproteobacteria</taxon>
        <taxon>Chromatiales</taxon>
        <taxon>Ectothiorhodospiraceae</taxon>
        <taxon>Ectothiorhodospira</taxon>
    </lineage>
</organism>
<keyword evidence="5 8" id="KW-0808">Transferase</keyword>
<dbReference type="OrthoDB" id="9810298at2"/>
<dbReference type="NCBIfam" id="TIGR00212">
    <property type="entry name" value="hemC"/>
    <property type="match status" value="1"/>
</dbReference>
<comment type="similarity">
    <text evidence="3 8">Belongs to the HMBS family.</text>
</comment>
<dbReference type="FunFam" id="3.40.190.10:FF:000004">
    <property type="entry name" value="Porphobilinogen deaminase"/>
    <property type="match status" value="1"/>
</dbReference>
<dbReference type="Proteomes" id="UP000199256">
    <property type="component" value="Unassembled WGS sequence"/>
</dbReference>
<dbReference type="PRINTS" id="PR00151">
    <property type="entry name" value="PORPHBDMNASE"/>
</dbReference>
<comment type="pathway">
    <text evidence="2">Porphyrin-containing compound metabolism; protoporphyrin-IX biosynthesis; coproporphyrinogen-III from 5-aminolevulinate: step 2/4.</text>
</comment>
<feature type="domain" description="Porphobilinogen deaminase N-terminal" evidence="9">
    <location>
        <begin position="6"/>
        <end position="213"/>
    </location>
</feature>
<comment type="subunit">
    <text evidence="4 8">Monomer.</text>
</comment>
<evidence type="ECO:0000256" key="5">
    <source>
        <dbReference type="ARBA" id="ARBA00022679"/>
    </source>
</evidence>
<gene>
    <name evidence="8" type="primary">hemC</name>
    <name evidence="11" type="ORF">SAMN05444515_11643</name>
</gene>
<dbReference type="PROSITE" id="PS00533">
    <property type="entry name" value="PORPHOBILINOGEN_DEAM"/>
    <property type="match status" value="1"/>
</dbReference>
<evidence type="ECO:0000256" key="7">
    <source>
        <dbReference type="ARBA" id="ARBA00048169"/>
    </source>
</evidence>
<evidence type="ECO:0000256" key="1">
    <source>
        <dbReference type="ARBA" id="ARBA00002869"/>
    </source>
</evidence>
<feature type="domain" description="Porphobilinogen deaminase C-terminal" evidence="10">
    <location>
        <begin position="227"/>
        <end position="296"/>
    </location>
</feature>
<evidence type="ECO:0000256" key="2">
    <source>
        <dbReference type="ARBA" id="ARBA00004735"/>
    </source>
</evidence>
<dbReference type="UniPathway" id="UPA00251">
    <property type="reaction ID" value="UER00319"/>
</dbReference>
<evidence type="ECO:0000259" key="9">
    <source>
        <dbReference type="Pfam" id="PF01379"/>
    </source>
</evidence>
<comment type="cofactor">
    <cofactor evidence="8">
        <name>dipyrromethane</name>
        <dbReference type="ChEBI" id="CHEBI:60342"/>
    </cofactor>
    <text evidence="8">Binds 1 dipyrromethane group covalently.</text>
</comment>
<evidence type="ECO:0000259" key="10">
    <source>
        <dbReference type="Pfam" id="PF03900"/>
    </source>
</evidence>
<feature type="modified residue" description="S-(dipyrrolylmethanemethyl)cysteine" evidence="8">
    <location>
        <position position="242"/>
    </location>
</feature>
<dbReference type="InterPro" id="IPR022418">
    <property type="entry name" value="Porphobilinogen_deaminase_C"/>
</dbReference>
<dbReference type="Gene3D" id="3.30.160.40">
    <property type="entry name" value="Porphobilinogen deaminase, C-terminal domain"/>
    <property type="match status" value="1"/>
</dbReference>
<dbReference type="InterPro" id="IPR036803">
    <property type="entry name" value="Porphobilinogen_deaminase_C_sf"/>
</dbReference>
<dbReference type="PIRSF" id="PIRSF001438">
    <property type="entry name" value="4pyrrol_synth_OHMeBilane_synth"/>
    <property type="match status" value="1"/>
</dbReference>
<comment type="miscellaneous">
    <text evidence="8">The porphobilinogen subunits are added to the dipyrromethane group.</text>
</comment>
<keyword evidence="6 8" id="KW-0627">Porphyrin biosynthesis</keyword>
<reference evidence="12" key="1">
    <citation type="submission" date="2016-10" db="EMBL/GenBank/DDBJ databases">
        <authorList>
            <person name="Varghese N."/>
            <person name="Submissions S."/>
        </authorList>
    </citation>
    <scope>NUCLEOTIDE SEQUENCE [LARGE SCALE GENOMIC DNA]</scope>
    <source>
        <strain evidence="12">DSM 241</strain>
    </source>
</reference>
<dbReference type="CDD" id="cd13646">
    <property type="entry name" value="PBP2_EcHMBS_like"/>
    <property type="match status" value="1"/>
</dbReference>
<dbReference type="GO" id="GO:0006782">
    <property type="term" value="P:protoporphyrinogen IX biosynthetic process"/>
    <property type="evidence" value="ECO:0007669"/>
    <property type="project" value="UniProtKB-UniRule"/>
</dbReference>
<evidence type="ECO:0000256" key="4">
    <source>
        <dbReference type="ARBA" id="ARBA00011245"/>
    </source>
</evidence>
<dbReference type="HAMAP" id="MF_00260">
    <property type="entry name" value="Porphobil_deam"/>
    <property type="match status" value="1"/>
</dbReference>
<evidence type="ECO:0000256" key="3">
    <source>
        <dbReference type="ARBA" id="ARBA00005638"/>
    </source>
</evidence>
<evidence type="ECO:0000313" key="12">
    <source>
        <dbReference type="Proteomes" id="UP000199256"/>
    </source>
</evidence>
<dbReference type="GO" id="GO:0004418">
    <property type="term" value="F:hydroxymethylbilane synthase activity"/>
    <property type="evidence" value="ECO:0007669"/>
    <property type="project" value="UniProtKB-UniRule"/>
</dbReference>
<dbReference type="FunFam" id="3.40.190.10:FF:000005">
    <property type="entry name" value="Porphobilinogen deaminase"/>
    <property type="match status" value="1"/>
</dbReference>
<keyword evidence="12" id="KW-1185">Reference proteome</keyword>
<accession>A0A1H7Q5N5</accession>
<dbReference type="STRING" id="1396821.SAMN05444515_11643"/>
<proteinExistence type="inferred from homology"/>
<dbReference type="InterPro" id="IPR022419">
    <property type="entry name" value="Porphobilin_deaminase_cofac_BS"/>
</dbReference>
<dbReference type="Gene3D" id="3.40.190.10">
    <property type="entry name" value="Periplasmic binding protein-like II"/>
    <property type="match status" value="2"/>
</dbReference>